<dbReference type="EMBL" id="GGEC01057743">
    <property type="protein sequence ID" value="MBX38227.1"/>
    <property type="molecule type" value="Transcribed_RNA"/>
</dbReference>
<evidence type="ECO:0000256" key="1">
    <source>
        <dbReference type="SAM" id="Phobius"/>
    </source>
</evidence>
<dbReference type="AlphaFoldDB" id="A0A2P2N6U6"/>
<feature type="transmembrane region" description="Helical" evidence="1">
    <location>
        <begin position="7"/>
        <end position="30"/>
    </location>
</feature>
<proteinExistence type="predicted"/>
<keyword evidence="1" id="KW-0472">Membrane</keyword>
<keyword evidence="1" id="KW-0812">Transmembrane</keyword>
<keyword evidence="1" id="KW-1133">Transmembrane helix</keyword>
<name>A0A2P2N6U6_RHIMU</name>
<organism evidence="2">
    <name type="scientific">Rhizophora mucronata</name>
    <name type="common">Asiatic mangrove</name>
    <dbReference type="NCBI Taxonomy" id="61149"/>
    <lineage>
        <taxon>Eukaryota</taxon>
        <taxon>Viridiplantae</taxon>
        <taxon>Streptophyta</taxon>
        <taxon>Embryophyta</taxon>
        <taxon>Tracheophyta</taxon>
        <taxon>Spermatophyta</taxon>
        <taxon>Magnoliopsida</taxon>
        <taxon>eudicotyledons</taxon>
        <taxon>Gunneridae</taxon>
        <taxon>Pentapetalae</taxon>
        <taxon>rosids</taxon>
        <taxon>fabids</taxon>
        <taxon>Malpighiales</taxon>
        <taxon>Rhizophoraceae</taxon>
        <taxon>Rhizophora</taxon>
    </lineage>
</organism>
<protein>
    <submittedName>
        <fullName evidence="2">Uncharacterized protein</fullName>
    </submittedName>
</protein>
<sequence>MIKILNLHALIFITLMHITYTTPLILVQLFTAFCNRSF</sequence>
<reference evidence="2" key="1">
    <citation type="submission" date="2018-02" db="EMBL/GenBank/DDBJ databases">
        <title>Rhizophora mucronata_Transcriptome.</title>
        <authorList>
            <person name="Meera S.P."/>
            <person name="Sreeshan A."/>
            <person name="Augustine A."/>
        </authorList>
    </citation>
    <scope>NUCLEOTIDE SEQUENCE</scope>
    <source>
        <tissue evidence="2">Leaf</tissue>
    </source>
</reference>
<evidence type="ECO:0000313" key="2">
    <source>
        <dbReference type="EMBL" id="MBX38227.1"/>
    </source>
</evidence>
<accession>A0A2P2N6U6</accession>